<feature type="chain" id="PRO_5025054563" evidence="2">
    <location>
        <begin position="35"/>
        <end position="334"/>
    </location>
</feature>
<evidence type="ECO:0000313" key="4">
    <source>
        <dbReference type="Proteomes" id="UP000322822"/>
    </source>
</evidence>
<dbReference type="PIRSF" id="PIRSF017082">
    <property type="entry name" value="YflP"/>
    <property type="match status" value="1"/>
</dbReference>
<protein>
    <submittedName>
        <fullName evidence="3">Tripartite tricarboxylate transporter substrate binding protein</fullName>
    </submittedName>
</protein>
<keyword evidence="2" id="KW-0732">Signal</keyword>
<dbReference type="Gene3D" id="3.40.190.10">
    <property type="entry name" value="Periplasmic binding protein-like II"/>
    <property type="match status" value="1"/>
</dbReference>
<accession>A0A5P2H3N5</accession>
<dbReference type="Proteomes" id="UP000322822">
    <property type="component" value="Chromosome 1"/>
</dbReference>
<evidence type="ECO:0000256" key="2">
    <source>
        <dbReference type="SAM" id="SignalP"/>
    </source>
</evidence>
<dbReference type="PANTHER" id="PTHR42928">
    <property type="entry name" value="TRICARBOXYLATE-BINDING PROTEIN"/>
    <property type="match status" value="1"/>
</dbReference>
<dbReference type="Pfam" id="PF03401">
    <property type="entry name" value="TctC"/>
    <property type="match status" value="1"/>
</dbReference>
<dbReference type="SUPFAM" id="SSF53850">
    <property type="entry name" value="Periplasmic binding protein-like II"/>
    <property type="match status" value="1"/>
</dbReference>
<evidence type="ECO:0000256" key="1">
    <source>
        <dbReference type="ARBA" id="ARBA00006987"/>
    </source>
</evidence>
<dbReference type="RefSeq" id="WP_150372508.1">
    <property type="nucleotide sequence ID" value="NZ_CP044065.1"/>
</dbReference>
<dbReference type="OrthoDB" id="8678477at2"/>
<name>A0A5P2H3N5_9BURK</name>
<feature type="signal peptide" evidence="2">
    <location>
        <begin position="1"/>
        <end position="34"/>
    </location>
</feature>
<proteinExistence type="inferred from homology"/>
<dbReference type="AlphaFoldDB" id="A0A5P2H3N5"/>
<dbReference type="InterPro" id="IPR042100">
    <property type="entry name" value="Bug_dom1"/>
</dbReference>
<comment type="similarity">
    <text evidence="1">Belongs to the UPF0065 (bug) family.</text>
</comment>
<dbReference type="PANTHER" id="PTHR42928:SF5">
    <property type="entry name" value="BLR1237 PROTEIN"/>
    <property type="match status" value="1"/>
</dbReference>
<dbReference type="CDD" id="cd13578">
    <property type="entry name" value="PBP2_Bug27"/>
    <property type="match status" value="1"/>
</dbReference>
<organism evidence="3 4">
    <name type="scientific">Cupriavidus pauculus</name>
    <dbReference type="NCBI Taxonomy" id="82633"/>
    <lineage>
        <taxon>Bacteria</taxon>
        <taxon>Pseudomonadati</taxon>
        <taxon>Pseudomonadota</taxon>
        <taxon>Betaproteobacteria</taxon>
        <taxon>Burkholderiales</taxon>
        <taxon>Burkholderiaceae</taxon>
        <taxon>Cupriavidus</taxon>
    </lineage>
</organism>
<dbReference type="Gene3D" id="3.40.190.150">
    <property type="entry name" value="Bordetella uptake gene, domain 1"/>
    <property type="match status" value="1"/>
</dbReference>
<dbReference type="EMBL" id="CP044065">
    <property type="protein sequence ID" value="QET02476.1"/>
    <property type="molecule type" value="Genomic_DNA"/>
</dbReference>
<gene>
    <name evidence="3" type="ORF">FOB72_10795</name>
</gene>
<evidence type="ECO:0000313" key="3">
    <source>
        <dbReference type="EMBL" id="QET02476.1"/>
    </source>
</evidence>
<sequence length="334" mass="35225">MTTRRLTQPLRHLGLHLGLGLASSLMLAAAPSFADTYPSKPIRLIVPFPASGATDLLARAIAQKVGADMGQQIVVDNRPGAGGAIGSDMAAKAPADGYTLLIATTSTHSIGPYINARLPYNTETDFTPIGQVAIATNILVVPNALPAKNVKELIDYAKKHPGELNYASSGNGTIGQLTAEAFKAQTGTFITHIPYRGTALAVPDLISNKVQVLFDSVVSGMPHVKDGKLKALAVTSLKRSPLAPEVPTVAESGLPGFESNTWFGIYGPKGLPADIVTRLNTEFNKAIQSQDVKDRLAKLGAEPVGGTPAQFAAMVKQDSARWGKLIKDRKITVD</sequence>
<dbReference type="InterPro" id="IPR005064">
    <property type="entry name" value="BUG"/>
</dbReference>
<reference evidence="3 4" key="1">
    <citation type="submission" date="2019-09" db="EMBL/GenBank/DDBJ databases">
        <title>FDA dAtabase for Regulatory Grade micrObial Sequences (FDA-ARGOS): Supporting development and validation of Infectious Disease Dx tests.</title>
        <authorList>
            <person name="Sciortino C."/>
            <person name="Tallon L."/>
            <person name="Sadzewicz L."/>
            <person name="Vavikolanu K."/>
            <person name="Mehta A."/>
            <person name="Aluvathingal J."/>
            <person name="Nadendla S."/>
            <person name="Nandy P."/>
            <person name="Geyer C."/>
            <person name="Yan Y."/>
            <person name="Sichtig H."/>
        </authorList>
    </citation>
    <scope>NUCLEOTIDE SEQUENCE [LARGE SCALE GENOMIC DNA]</scope>
    <source>
        <strain evidence="3 4">FDAARGOS_664</strain>
    </source>
</reference>